<dbReference type="Proteomes" id="UP000262939">
    <property type="component" value="Unassembled WGS sequence"/>
</dbReference>
<keyword evidence="2" id="KW-1185">Reference proteome</keyword>
<evidence type="ECO:0000313" key="2">
    <source>
        <dbReference type="Proteomes" id="UP000262939"/>
    </source>
</evidence>
<dbReference type="EMBL" id="QVTD01000003">
    <property type="protein sequence ID" value="RFU65089.1"/>
    <property type="molecule type" value="Genomic_DNA"/>
</dbReference>
<proteinExistence type="predicted"/>
<name>A0A372LG92_9BACI</name>
<dbReference type="AlphaFoldDB" id="A0A372LG92"/>
<comment type="caution">
    <text evidence="1">The sequence shown here is derived from an EMBL/GenBank/DDBJ whole genome shotgun (WGS) entry which is preliminary data.</text>
</comment>
<accession>A0A372LG92</accession>
<reference evidence="1 2" key="1">
    <citation type="submission" date="2018-08" db="EMBL/GenBank/DDBJ databases">
        <title>Bacillus chawlae sp. nov., Bacillus glennii sp. nov., and Bacillus saganii sp. nov. Isolated from the Vehicle Assembly Building at Kennedy Space Center where the Viking Spacecraft were Assembled.</title>
        <authorList>
            <person name="Seuylemezian A."/>
            <person name="Vaishampayan P."/>
        </authorList>
    </citation>
    <scope>NUCLEOTIDE SEQUENCE [LARGE SCALE GENOMIC DNA]</scope>
    <source>
        <strain evidence="1 2">V44-8</strain>
    </source>
</reference>
<protein>
    <submittedName>
        <fullName evidence="1">Uncharacterized protein</fullName>
    </submittedName>
</protein>
<evidence type="ECO:0000313" key="1">
    <source>
        <dbReference type="EMBL" id="RFU65089.1"/>
    </source>
</evidence>
<gene>
    <name evidence="1" type="ORF">D0466_04040</name>
</gene>
<organism evidence="1 2">
    <name type="scientific">Peribacillus glennii</name>
    <dbReference type="NCBI Taxonomy" id="2303991"/>
    <lineage>
        <taxon>Bacteria</taxon>
        <taxon>Bacillati</taxon>
        <taxon>Bacillota</taxon>
        <taxon>Bacilli</taxon>
        <taxon>Bacillales</taxon>
        <taxon>Bacillaceae</taxon>
        <taxon>Peribacillus</taxon>
    </lineage>
</organism>
<sequence length="142" mass="16893">MFGHMNGLLSLCRQFSGQSYIKISITNTGSNIPINIWKQNWRELCSMTRQIQIYIINMLRQGYGVAPSGITPFLFTNRLLRMKLMIYRANGENFMRSSMRWLRDNKGECFFQQIVVFDLLIFHTCYGWDIYLFKRKKNLINN</sequence>